<accession>A0A0G4GHV3</accession>
<dbReference type="EMBL" id="CDMY01000666">
    <property type="protein sequence ID" value="CEM29181.1"/>
    <property type="molecule type" value="Genomic_DNA"/>
</dbReference>
<name>A0A0G4GHV3_VITBC</name>
<dbReference type="STRING" id="1169540.A0A0G4GHV3"/>
<dbReference type="InterPro" id="IPR013216">
    <property type="entry name" value="Methyltransf_11"/>
</dbReference>
<feature type="chain" id="PRO_5005190028" description="Methyltransferase type 11 domain-containing protein" evidence="1">
    <location>
        <begin position="19"/>
        <end position="292"/>
    </location>
</feature>
<sequence>MVILSDVICLLIFPLAHAAPCFLPPLRPRAHLLSRSRVRSALCGHSSTVAPLVTSSRRAAIAVAFGAAAEALWVASNLKTIQQDNDVLKQELFSAIRPSSGVRDILEIGFGRNANQDFYTEIAERTGGLRVTGLDKRRVSLREADTMKRSAAEHGVTLDVMDGKAEALPFPDGSFDAVVCSFTLCSVDDPPQVFREASRVLRPGGKMIMIEHIAAREGTGLRAVQNAVTPIQAGLIGCHLTRSTDALVQSTVRPSADGEAPLFSSMDLCRVIDRNAFVFFPETPVLLSVVTK</sequence>
<dbReference type="AlphaFoldDB" id="A0A0G4GHV3"/>
<organism evidence="3 4">
    <name type="scientific">Vitrella brassicaformis (strain CCMP3155)</name>
    <dbReference type="NCBI Taxonomy" id="1169540"/>
    <lineage>
        <taxon>Eukaryota</taxon>
        <taxon>Sar</taxon>
        <taxon>Alveolata</taxon>
        <taxon>Colpodellida</taxon>
        <taxon>Vitrellaceae</taxon>
        <taxon>Vitrella</taxon>
    </lineage>
</organism>
<dbReference type="Proteomes" id="UP000041254">
    <property type="component" value="Unassembled WGS sequence"/>
</dbReference>
<dbReference type="VEuPathDB" id="CryptoDB:Vbra_10012"/>
<feature type="signal peptide" evidence="1">
    <location>
        <begin position="1"/>
        <end position="18"/>
    </location>
</feature>
<protein>
    <recommendedName>
        <fullName evidence="2">Methyltransferase type 11 domain-containing protein</fullName>
    </recommendedName>
</protein>
<dbReference type="SUPFAM" id="SSF53335">
    <property type="entry name" value="S-adenosyl-L-methionine-dependent methyltransferases"/>
    <property type="match status" value="1"/>
</dbReference>
<dbReference type="PANTHER" id="PTHR45036">
    <property type="entry name" value="METHYLTRANSFERASE LIKE 7B"/>
    <property type="match status" value="1"/>
</dbReference>
<dbReference type="OrthoDB" id="416496at2759"/>
<keyword evidence="4" id="KW-1185">Reference proteome</keyword>
<feature type="domain" description="Methyltransferase type 11" evidence="2">
    <location>
        <begin position="118"/>
        <end position="208"/>
    </location>
</feature>
<reference evidence="3 4" key="1">
    <citation type="submission" date="2014-11" db="EMBL/GenBank/DDBJ databases">
        <authorList>
            <person name="Zhu J."/>
            <person name="Qi W."/>
            <person name="Song R."/>
        </authorList>
    </citation>
    <scope>NUCLEOTIDE SEQUENCE [LARGE SCALE GENOMIC DNA]</scope>
</reference>
<dbReference type="InterPro" id="IPR029063">
    <property type="entry name" value="SAM-dependent_MTases_sf"/>
</dbReference>
<dbReference type="PANTHER" id="PTHR45036:SF1">
    <property type="entry name" value="METHYLTRANSFERASE LIKE 7A"/>
    <property type="match status" value="1"/>
</dbReference>
<dbReference type="PhylomeDB" id="A0A0G4GHV3"/>
<evidence type="ECO:0000313" key="3">
    <source>
        <dbReference type="EMBL" id="CEM29181.1"/>
    </source>
</evidence>
<proteinExistence type="predicted"/>
<keyword evidence="1" id="KW-0732">Signal</keyword>
<dbReference type="InterPro" id="IPR052356">
    <property type="entry name" value="Thiol_S-MT"/>
</dbReference>
<dbReference type="CDD" id="cd02440">
    <property type="entry name" value="AdoMet_MTases"/>
    <property type="match status" value="1"/>
</dbReference>
<dbReference type="Gene3D" id="3.40.50.150">
    <property type="entry name" value="Vaccinia Virus protein VP39"/>
    <property type="match status" value="1"/>
</dbReference>
<dbReference type="Pfam" id="PF08241">
    <property type="entry name" value="Methyltransf_11"/>
    <property type="match status" value="1"/>
</dbReference>
<evidence type="ECO:0000259" key="2">
    <source>
        <dbReference type="Pfam" id="PF08241"/>
    </source>
</evidence>
<evidence type="ECO:0000256" key="1">
    <source>
        <dbReference type="SAM" id="SignalP"/>
    </source>
</evidence>
<dbReference type="GO" id="GO:0008757">
    <property type="term" value="F:S-adenosylmethionine-dependent methyltransferase activity"/>
    <property type="evidence" value="ECO:0007669"/>
    <property type="project" value="InterPro"/>
</dbReference>
<evidence type="ECO:0000313" key="4">
    <source>
        <dbReference type="Proteomes" id="UP000041254"/>
    </source>
</evidence>
<gene>
    <name evidence="3" type="ORF">Vbra_10012</name>
</gene>
<dbReference type="InParanoid" id="A0A0G4GHV3"/>